<accession>A0A8J2UNY6</accession>
<name>A0A8J2UNY6_9BURK</name>
<dbReference type="AlphaFoldDB" id="A0A8J2UNY6"/>
<dbReference type="GO" id="GO:0005886">
    <property type="term" value="C:plasma membrane"/>
    <property type="evidence" value="ECO:0007669"/>
    <property type="project" value="TreeGrafter"/>
</dbReference>
<organism evidence="2 3">
    <name type="scientific">Oxalicibacterium flavum</name>
    <dbReference type="NCBI Taxonomy" id="179467"/>
    <lineage>
        <taxon>Bacteria</taxon>
        <taxon>Pseudomonadati</taxon>
        <taxon>Pseudomonadota</taxon>
        <taxon>Betaproteobacteria</taxon>
        <taxon>Burkholderiales</taxon>
        <taxon>Oxalobacteraceae</taxon>
        <taxon>Oxalicibacterium</taxon>
    </lineage>
</organism>
<evidence type="ECO:0000313" key="2">
    <source>
        <dbReference type="EMBL" id="GGB98462.1"/>
    </source>
</evidence>
<reference evidence="2" key="2">
    <citation type="submission" date="2020-09" db="EMBL/GenBank/DDBJ databases">
        <authorList>
            <person name="Sun Q."/>
            <person name="Sedlacek I."/>
        </authorList>
    </citation>
    <scope>NUCLEOTIDE SEQUENCE</scope>
    <source>
        <strain evidence="2">CCM 7086</strain>
    </source>
</reference>
<keyword evidence="1" id="KW-1133">Transmembrane helix</keyword>
<proteinExistence type="predicted"/>
<dbReference type="RefSeq" id="WP_188394557.1">
    <property type="nucleotide sequence ID" value="NZ_BMCG01000001.1"/>
</dbReference>
<feature type="transmembrane region" description="Helical" evidence="1">
    <location>
        <begin position="74"/>
        <end position="95"/>
    </location>
</feature>
<feature type="transmembrane region" description="Helical" evidence="1">
    <location>
        <begin position="26"/>
        <end position="43"/>
    </location>
</feature>
<protein>
    <submittedName>
        <fullName evidence="2">Inner membrane protein YhaH</fullName>
    </submittedName>
</protein>
<reference evidence="2" key="1">
    <citation type="journal article" date="2014" name="Int. J. Syst. Evol. Microbiol.">
        <title>Complete genome sequence of Corynebacterium casei LMG S-19264T (=DSM 44701T), isolated from a smear-ripened cheese.</title>
        <authorList>
            <consortium name="US DOE Joint Genome Institute (JGI-PGF)"/>
            <person name="Walter F."/>
            <person name="Albersmeier A."/>
            <person name="Kalinowski J."/>
            <person name="Ruckert C."/>
        </authorList>
    </citation>
    <scope>NUCLEOTIDE SEQUENCE</scope>
    <source>
        <strain evidence="2">CCM 7086</strain>
    </source>
</reference>
<keyword evidence="1" id="KW-0812">Transmembrane</keyword>
<dbReference type="PANTHER" id="PTHR34980">
    <property type="entry name" value="INNER MEMBRANE PROTEIN-RELATED-RELATED"/>
    <property type="match status" value="1"/>
</dbReference>
<keyword evidence="3" id="KW-1185">Reference proteome</keyword>
<comment type="caution">
    <text evidence="2">The sequence shown here is derived from an EMBL/GenBank/DDBJ whole genome shotgun (WGS) entry which is preliminary data.</text>
</comment>
<gene>
    <name evidence="2" type="primary">yhaH</name>
    <name evidence="2" type="ORF">GCM10007205_04710</name>
</gene>
<dbReference type="EMBL" id="BMCG01000001">
    <property type="protein sequence ID" value="GGB98462.1"/>
    <property type="molecule type" value="Genomic_DNA"/>
</dbReference>
<evidence type="ECO:0000256" key="1">
    <source>
        <dbReference type="SAM" id="Phobius"/>
    </source>
</evidence>
<dbReference type="Pfam" id="PF05656">
    <property type="entry name" value="DUF805"/>
    <property type="match status" value="1"/>
</dbReference>
<dbReference type="PANTHER" id="PTHR34980:SF2">
    <property type="entry name" value="INNER MEMBRANE PROTEIN YHAH-RELATED"/>
    <property type="match status" value="1"/>
</dbReference>
<evidence type="ECO:0000313" key="3">
    <source>
        <dbReference type="Proteomes" id="UP000620266"/>
    </source>
</evidence>
<dbReference type="InterPro" id="IPR008523">
    <property type="entry name" value="DUF805"/>
</dbReference>
<sequence>MTFTESIRTCFRKYADFKGRATRSEFWWWVLFNVIAAFVLGLISERLPQLLSLALLLPNIAVSARRLHDTDRSGWWQLIGFVPIIGWIVLVIWYVQDSKQTTRFD</sequence>
<dbReference type="Proteomes" id="UP000620266">
    <property type="component" value="Unassembled WGS sequence"/>
</dbReference>
<keyword evidence="1" id="KW-0472">Membrane</keyword>